<reference evidence="2 3" key="1">
    <citation type="journal article" date="2015" name="Nature">
        <title>rRNA introns, odd ribosomes, and small enigmatic genomes across a large radiation of phyla.</title>
        <authorList>
            <person name="Brown C.T."/>
            <person name="Hug L.A."/>
            <person name="Thomas B.C."/>
            <person name="Sharon I."/>
            <person name="Castelle C.J."/>
            <person name="Singh A."/>
            <person name="Wilkins M.J."/>
            <person name="Williams K.H."/>
            <person name="Banfield J.F."/>
        </authorList>
    </citation>
    <scope>NUCLEOTIDE SEQUENCE [LARGE SCALE GENOMIC DNA]</scope>
</reference>
<name>A0A0G0Y2N2_9BACT</name>
<gene>
    <name evidence="2" type="ORF">UU93_C0027G0008</name>
</gene>
<feature type="transmembrane region" description="Helical" evidence="1">
    <location>
        <begin position="15"/>
        <end position="35"/>
    </location>
</feature>
<keyword evidence="1" id="KW-1133">Transmembrane helix</keyword>
<dbReference type="STRING" id="1618356.UU93_C0027G0008"/>
<dbReference type="AlphaFoldDB" id="A0A0G0Y2N2"/>
<dbReference type="EMBL" id="LCCN01000027">
    <property type="protein sequence ID" value="KKS30917.1"/>
    <property type="molecule type" value="Genomic_DNA"/>
</dbReference>
<evidence type="ECO:0000313" key="3">
    <source>
        <dbReference type="Proteomes" id="UP000034160"/>
    </source>
</evidence>
<proteinExistence type="predicted"/>
<protein>
    <submittedName>
        <fullName evidence="2">Uncharacterized protein</fullName>
    </submittedName>
</protein>
<comment type="caution">
    <text evidence="2">The sequence shown here is derived from an EMBL/GenBank/DDBJ whole genome shotgun (WGS) entry which is preliminary data.</text>
</comment>
<sequence>MFETLKTFISTLDSFYIFTGGTMLFVLTFVTLGLIEERNINKERQKRAHS</sequence>
<keyword evidence="1" id="KW-0812">Transmembrane</keyword>
<evidence type="ECO:0000256" key="1">
    <source>
        <dbReference type="SAM" id="Phobius"/>
    </source>
</evidence>
<accession>A0A0G0Y2N2</accession>
<dbReference type="Proteomes" id="UP000034160">
    <property type="component" value="Unassembled WGS sequence"/>
</dbReference>
<evidence type="ECO:0000313" key="2">
    <source>
        <dbReference type="EMBL" id="KKS30917.1"/>
    </source>
</evidence>
<organism evidence="2 3">
    <name type="scientific">Candidatus Amesbacteria bacterium GW2011_GWA2_42_12</name>
    <dbReference type="NCBI Taxonomy" id="1618356"/>
    <lineage>
        <taxon>Bacteria</taxon>
        <taxon>Candidatus Amesiibacteriota</taxon>
    </lineage>
</organism>
<keyword evidence="1" id="KW-0472">Membrane</keyword>